<dbReference type="OrthoDB" id="8404680at2"/>
<reference evidence="1 2" key="1">
    <citation type="submission" date="2015-08" db="EMBL/GenBank/DDBJ databases">
        <title>Investigation of the bacterial diversity of lava forest soil.</title>
        <authorList>
            <person name="Lee J.S."/>
        </authorList>
    </citation>
    <scope>NUCLEOTIDE SEQUENCE [LARGE SCALE GENOMIC DNA]</scope>
    <source>
        <strain evidence="1 2">GJW-30</strain>
    </source>
</reference>
<dbReference type="KEGG" id="vgo:GJW-30_1_03004"/>
<evidence type="ECO:0000313" key="1">
    <source>
        <dbReference type="EMBL" id="BAT60461.1"/>
    </source>
</evidence>
<protein>
    <recommendedName>
        <fullName evidence="3">Glycosyl transferase family 2</fullName>
    </recommendedName>
</protein>
<sequence length="295" mass="32503">MNQNQAPSRVAVVIASAGRPGEIGKLLVALSKQRRKPDRVVLAVTTAADMPDLQHSTLPVETLICRRSLTAQRNAGVAACADCDFIVFFDDDFLPAADYLARVEVVMQTDRSLLAVDGNVLFDGALGSGITWDDAERIIAENIEDDRTILRDQPDGLYGCNMCCRSSALVAEPFDEELPLYAWLEDYDLSRRLKRRGSIGRVMAARGVHLGVKRGRISGLRMGYSQFANPIYLARKGTMPASTLLSHLLIRPIGNILGLLRRDPYIDRLGRLRGNFLALIDSIRGRLSPSRILGL</sequence>
<name>A0A0S3PX00_9BRAD</name>
<evidence type="ECO:0000313" key="2">
    <source>
        <dbReference type="Proteomes" id="UP000236884"/>
    </source>
</evidence>
<dbReference type="AlphaFoldDB" id="A0A0S3PX00"/>
<dbReference type="EMBL" id="AP014946">
    <property type="protein sequence ID" value="BAT60461.1"/>
    <property type="molecule type" value="Genomic_DNA"/>
</dbReference>
<dbReference type="Gene3D" id="3.90.550.10">
    <property type="entry name" value="Spore Coat Polysaccharide Biosynthesis Protein SpsA, Chain A"/>
    <property type="match status" value="1"/>
</dbReference>
<dbReference type="SUPFAM" id="SSF53448">
    <property type="entry name" value="Nucleotide-diphospho-sugar transferases"/>
    <property type="match status" value="1"/>
</dbReference>
<keyword evidence="2" id="KW-1185">Reference proteome</keyword>
<gene>
    <name evidence="1" type="ORF">GJW-30_1_03004</name>
</gene>
<organism evidence="1 2">
    <name type="scientific">Variibacter gotjawalensis</name>
    <dbReference type="NCBI Taxonomy" id="1333996"/>
    <lineage>
        <taxon>Bacteria</taxon>
        <taxon>Pseudomonadati</taxon>
        <taxon>Pseudomonadota</taxon>
        <taxon>Alphaproteobacteria</taxon>
        <taxon>Hyphomicrobiales</taxon>
        <taxon>Nitrobacteraceae</taxon>
        <taxon>Variibacter</taxon>
    </lineage>
</organism>
<dbReference type="Proteomes" id="UP000236884">
    <property type="component" value="Chromosome"/>
</dbReference>
<evidence type="ECO:0008006" key="3">
    <source>
        <dbReference type="Google" id="ProtNLM"/>
    </source>
</evidence>
<proteinExistence type="predicted"/>
<dbReference type="InterPro" id="IPR029044">
    <property type="entry name" value="Nucleotide-diphossugar_trans"/>
</dbReference>
<accession>A0A0S3PX00</accession>